<dbReference type="OrthoDB" id="5885328at2"/>
<dbReference type="EMBL" id="CP018835">
    <property type="protein sequence ID" value="ASA55912.1"/>
    <property type="molecule type" value="Genomic_DNA"/>
</dbReference>
<dbReference type="KEGG" id="vga:BSQ33_09555"/>
<dbReference type="Pfam" id="PF11726">
    <property type="entry name" value="YagK_YfjJ_C"/>
    <property type="match status" value="1"/>
</dbReference>
<reference evidence="2 3" key="1">
    <citation type="submission" date="2016-12" db="EMBL/GenBank/DDBJ databases">
        <authorList>
            <person name="Song W.-J."/>
            <person name="Kurnit D.M."/>
        </authorList>
    </citation>
    <scope>NUCLEOTIDE SEQUENCE [LARGE SCALE GENOMIC DNA]</scope>
    <source>
        <strain evidence="2 3">ATCC 43942</strain>
    </source>
</reference>
<dbReference type="RefSeq" id="WP_088133950.1">
    <property type="nucleotide sequence ID" value="NZ_CP018835.1"/>
</dbReference>
<evidence type="ECO:0000313" key="3">
    <source>
        <dbReference type="Proteomes" id="UP000196708"/>
    </source>
</evidence>
<evidence type="ECO:0000259" key="1">
    <source>
        <dbReference type="Pfam" id="PF11726"/>
    </source>
</evidence>
<dbReference type="InterPro" id="IPR057271">
    <property type="entry name" value="YagK_YfjJ_C"/>
</dbReference>
<feature type="domain" description="YagK/YfjJ C-terminal" evidence="1">
    <location>
        <begin position="54"/>
        <end position="225"/>
    </location>
</feature>
<dbReference type="Proteomes" id="UP000196708">
    <property type="component" value="Chromosome 1"/>
</dbReference>
<protein>
    <recommendedName>
        <fullName evidence="1">YagK/YfjJ C-terminal domain-containing protein</fullName>
    </recommendedName>
</protein>
<proteinExistence type="predicted"/>
<accession>A0A1Z2SFF5</accession>
<gene>
    <name evidence="2" type="ORF">BSQ33_09555</name>
</gene>
<organism evidence="2 3">
    <name type="scientific">Vibrio gazogenes</name>
    <dbReference type="NCBI Taxonomy" id="687"/>
    <lineage>
        <taxon>Bacteria</taxon>
        <taxon>Pseudomonadati</taxon>
        <taxon>Pseudomonadota</taxon>
        <taxon>Gammaproteobacteria</taxon>
        <taxon>Vibrionales</taxon>
        <taxon>Vibrionaceae</taxon>
        <taxon>Vibrio</taxon>
    </lineage>
</organism>
<dbReference type="AlphaFoldDB" id="A0A1Z2SFF5"/>
<evidence type="ECO:0000313" key="2">
    <source>
        <dbReference type="EMBL" id="ASA55912.1"/>
    </source>
</evidence>
<name>A0A1Z2SFF5_VIBGA</name>
<sequence length="250" mass="29285">MTHQLNVTHSRSDALNHHTITCDRTFNGKPLYYHKDGLVLEYLEEIDRVLTEALNQYPRIFAVHINLNLPSDFGEDYLAVFAHFFRILESETNELCRDKYTDRTYQYQQTVIRYIWAKASESTSQHHHLILLFDRDLFQNFGTGREGWGRSLYKKVRKTWDRVVEAYYSQPCSGLAYSPTNEGFELLSDAEVFPLQLNEFFYRISRLAKPIANRNDHFNKSFGCSHDSPKKYSASNAYVIHKQKGITHGE</sequence>